<dbReference type="InterPro" id="IPR050695">
    <property type="entry name" value="N-acetylmuramoyl_amidase_3"/>
</dbReference>
<dbReference type="PANTHER" id="PTHR30404">
    <property type="entry name" value="N-ACETYLMURAMOYL-L-ALANINE AMIDASE"/>
    <property type="match status" value="1"/>
</dbReference>
<dbReference type="SUPFAM" id="SSF53187">
    <property type="entry name" value="Zn-dependent exopeptidases"/>
    <property type="match status" value="1"/>
</dbReference>
<dbReference type="EMBL" id="JBCITM010000016">
    <property type="protein sequence ID" value="MEN1761478.1"/>
    <property type="molecule type" value="Genomic_DNA"/>
</dbReference>
<accession>A0ABU9VWE4</accession>
<dbReference type="Gene3D" id="3.40.630.40">
    <property type="entry name" value="Zn-dependent exopeptidases"/>
    <property type="match status" value="1"/>
</dbReference>
<dbReference type="SUPFAM" id="SSF55383">
    <property type="entry name" value="Copper amine oxidase, domain N"/>
    <property type="match status" value="1"/>
</dbReference>
<proteinExistence type="predicted"/>
<dbReference type="InterPro" id="IPR002508">
    <property type="entry name" value="MurNAc-LAA_cat"/>
</dbReference>
<reference evidence="5 6" key="1">
    <citation type="submission" date="2024-04" db="EMBL/GenBank/DDBJ databases">
        <title>Genome sequencing and metabolic network reconstruction of aminoacids and betaine degradation by Anoxynatronum sibiricum.</title>
        <authorList>
            <person name="Detkova E.N."/>
            <person name="Boltjanskaja Y.V."/>
            <person name="Mardanov A.V."/>
            <person name="Kevbrin V."/>
        </authorList>
    </citation>
    <scope>NUCLEOTIDE SEQUENCE [LARGE SCALE GENOMIC DNA]</scope>
    <source>
        <strain evidence="5 6">Z-7981</strain>
    </source>
</reference>
<dbReference type="Proteomes" id="UP001407405">
    <property type="component" value="Unassembled WGS sequence"/>
</dbReference>
<keyword evidence="3" id="KW-0732">Signal</keyword>
<dbReference type="RefSeq" id="WP_343186767.1">
    <property type="nucleotide sequence ID" value="NZ_JBCITM010000016.1"/>
</dbReference>
<dbReference type="InterPro" id="IPR021731">
    <property type="entry name" value="AMIN_dom"/>
</dbReference>
<dbReference type="SMART" id="SM00646">
    <property type="entry name" value="Ami_3"/>
    <property type="match status" value="1"/>
</dbReference>
<comment type="caution">
    <text evidence="5">The sequence shown here is derived from an EMBL/GenBank/DDBJ whole genome shotgun (WGS) entry which is preliminary data.</text>
</comment>
<evidence type="ECO:0000313" key="5">
    <source>
        <dbReference type="EMBL" id="MEN1761478.1"/>
    </source>
</evidence>
<evidence type="ECO:0000256" key="1">
    <source>
        <dbReference type="ARBA" id="ARBA00022801"/>
    </source>
</evidence>
<feature type="compositionally biased region" description="Low complexity" evidence="2">
    <location>
        <begin position="175"/>
        <end position="189"/>
    </location>
</feature>
<evidence type="ECO:0000256" key="2">
    <source>
        <dbReference type="SAM" id="MobiDB-lite"/>
    </source>
</evidence>
<protein>
    <submittedName>
        <fullName evidence="5">N-acetylmuramoyl-L-alanine amidase family protein</fullName>
    </submittedName>
</protein>
<feature type="signal peptide" evidence="3">
    <location>
        <begin position="1"/>
        <end position="23"/>
    </location>
</feature>
<evidence type="ECO:0000256" key="3">
    <source>
        <dbReference type="SAM" id="SignalP"/>
    </source>
</evidence>
<dbReference type="CDD" id="cd02696">
    <property type="entry name" value="MurNAc-LAA"/>
    <property type="match status" value="1"/>
</dbReference>
<feature type="chain" id="PRO_5047536092" evidence="3">
    <location>
        <begin position="24"/>
        <end position="741"/>
    </location>
</feature>
<sequence>MMKRMLMVLMVFLLLLSVIPAAAWGDEPQIAAEVDERKVNLYTVNLTLDNQYLASDVPPVLFQYQEQYRTLVPVAAIASYAGATVNWNGDTQQVTIEKDDTTIVLTINSAVVKVNGEDKILPSQVPAKIVTYQNRGRTMVPVAFVGQELGLEVGWDEATRTVKITTPEPEEVNTPAPEAPSQEQPEGQPDNSTGHYGEPLDSSGTMIEGTLKDINVTLEGDVPVIRLKTDRKVDYATARLTEPHRLIFDLNNTQLLMDDPAKVRDDKTVRVTAPSNSYLSTVRSSQFEIDPHVVRVVLDLTDSTGYHMSYDEAAGEMVIRLVNYVDDVRFEQFNTKDVLVIEGSHLENYHLQMDGSRRLEVFVKESILNPGRPIADRTIGGRVINSIRVSGVDPDDNRSLSEMMVRIVVDLNKQVSAEDLYVQQRNGQLIIHMEGEPETGYRYEETGWTTSRLTFFGQGRTDYQVAKEVGGELIKVTMPADNMDIPFELLDVDDVMLEFIQMTTSDDGRNLVANIHVKPGVEVATGTLSNVQDLILQFTNRDLKYREKLIVIDAGHGGSDPGASSPNLKMNEKDVNLEVALEARRMLEAAGFRVYMTRTGDTYVGLQDRAGVANQLGADLFISIHANAAGRTDIKGVETLYYPSEENPMDFRNNKYLAEIFQDEMVRTLGAASHRINARDKLVVLRETKMPAIIIEIGFLTNPDEERLLATSEYRRLAAQGILNSTIRYFEASLTHLSTRP</sequence>
<dbReference type="InterPro" id="IPR036582">
    <property type="entry name" value="Mao_N_sf"/>
</dbReference>
<keyword evidence="6" id="KW-1185">Reference proteome</keyword>
<dbReference type="PANTHER" id="PTHR30404:SF0">
    <property type="entry name" value="N-ACETYLMURAMOYL-L-ALANINE AMIDASE AMIC"/>
    <property type="match status" value="1"/>
</dbReference>
<name>A0ABU9VWE4_9CLOT</name>
<dbReference type="InterPro" id="IPR012854">
    <property type="entry name" value="Cu_amine_oxidase-like_N"/>
</dbReference>
<dbReference type="Gene3D" id="3.30.457.10">
    <property type="entry name" value="Copper amine oxidase-like, N-terminal domain"/>
    <property type="match status" value="1"/>
</dbReference>
<organism evidence="5 6">
    <name type="scientific">Anoxynatronum sibiricum</name>
    <dbReference type="NCBI Taxonomy" id="210623"/>
    <lineage>
        <taxon>Bacteria</taxon>
        <taxon>Bacillati</taxon>
        <taxon>Bacillota</taxon>
        <taxon>Clostridia</taxon>
        <taxon>Eubacteriales</taxon>
        <taxon>Clostridiaceae</taxon>
        <taxon>Anoxynatronum</taxon>
    </lineage>
</organism>
<dbReference type="Pfam" id="PF07833">
    <property type="entry name" value="Cu_amine_oxidN1"/>
    <property type="match status" value="1"/>
</dbReference>
<keyword evidence="1" id="KW-0378">Hydrolase</keyword>
<dbReference type="Gene3D" id="2.60.40.3500">
    <property type="match status" value="1"/>
</dbReference>
<feature type="region of interest" description="Disordered" evidence="2">
    <location>
        <begin position="164"/>
        <end position="205"/>
    </location>
</feature>
<feature type="domain" description="MurNAc-LAA" evidence="4">
    <location>
        <begin position="610"/>
        <end position="727"/>
    </location>
</feature>
<evidence type="ECO:0000313" key="6">
    <source>
        <dbReference type="Proteomes" id="UP001407405"/>
    </source>
</evidence>
<evidence type="ECO:0000259" key="4">
    <source>
        <dbReference type="SMART" id="SM00646"/>
    </source>
</evidence>
<gene>
    <name evidence="5" type="ORF">AAIG11_13400</name>
</gene>
<dbReference type="Pfam" id="PF11741">
    <property type="entry name" value="AMIN"/>
    <property type="match status" value="1"/>
</dbReference>
<dbReference type="Pfam" id="PF01520">
    <property type="entry name" value="Amidase_3"/>
    <property type="match status" value="1"/>
</dbReference>